<dbReference type="AlphaFoldDB" id="A0A1E4SRF3"/>
<dbReference type="GO" id="GO:0005634">
    <property type="term" value="C:nucleus"/>
    <property type="evidence" value="ECO:0007669"/>
    <property type="project" value="GOC"/>
</dbReference>
<dbReference type="InterPro" id="IPR029021">
    <property type="entry name" value="Prot-tyrosine_phosphatase-like"/>
</dbReference>
<dbReference type="EMBL" id="KV453909">
    <property type="protein sequence ID" value="ODV82075.1"/>
    <property type="molecule type" value="Genomic_DNA"/>
</dbReference>
<evidence type="ECO:0000256" key="3">
    <source>
        <dbReference type="SAM" id="MobiDB-lite"/>
    </source>
</evidence>
<dbReference type="PANTHER" id="PTHR47550:SF1">
    <property type="entry name" value="DUAL SPECIFICITY PROTEIN PHOSPHATASE PPS1"/>
    <property type="match status" value="1"/>
</dbReference>
<dbReference type="SUPFAM" id="SSF52799">
    <property type="entry name" value="(Phosphotyrosine protein) phosphatases II"/>
    <property type="match status" value="2"/>
</dbReference>
<dbReference type="InterPro" id="IPR047949">
    <property type="entry name" value="PPS1_DSP"/>
</dbReference>
<keyword evidence="1" id="KW-0378">Hydrolase</keyword>
<feature type="domain" description="Tyrosine specific protein phosphatases" evidence="5">
    <location>
        <begin position="876"/>
        <end position="947"/>
    </location>
</feature>
<dbReference type="InterPro" id="IPR000387">
    <property type="entry name" value="Tyr_Pase_dom"/>
</dbReference>
<dbReference type="GO" id="GO:0033260">
    <property type="term" value="P:nuclear DNA replication"/>
    <property type="evidence" value="ECO:0007669"/>
    <property type="project" value="InterPro"/>
</dbReference>
<evidence type="ECO:0000259" key="5">
    <source>
        <dbReference type="PROSITE" id="PS50056"/>
    </source>
</evidence>
<evidence type="ECO:0000259" key="4">
    <source>
        <dbReference type="PROSITE" id="PS50054"/>
    </source>
</evidence>
<dbReference type="STRING" id="984487.A0A1E4SRF3"/>
<dbReference type="InterPro" id="IPR053239">
    <property type="entry name" value="Dual_spec_PTase"/>
</dbReference>
<dbReference type="Proteomes" id="UP000094285">
    <property type="component" value="Unassembled WGS sequence"/>
</dbReference>
<dbReference type="InterPro" id="IPR020422">
    <property type="entry name" value="TYR_PHOSPHATASE_DUAL_dom"/>
</dbReference>
<feature type="domain" description="Tyrosine-protein phosphatase" evidence="4">
    <location>
        <begin position="775"/>
        <end position="960"/>
    </location>
</feature>
<dbReference type="CDD" id="cd14516">
    <property type="entry name" value="DSP_fungal_PPS1"/>
    <property type="match status" value="1"/>
</dbReference>
<evidence type="ECO:0000313" key="6">
    <source>
        <dbReference type="EMBL" id="ODV82075.1"/>
    </source>
</evidence>
<sequence>MSSPPLGPIKGPPTSPRPDDSKRRSTRLLSPDRALESVDLSTDVDPTSFIRASKRTSSSSNDLLYERDRFRARLQNLNTSHEASSEVETDSRVPSSTNILNMSDAASCDVCDEIGLKTTKLNFRSREDIPLVLHDKLDDLPDSFITSPKLKESFGLVIKSLSLAQLQLVFAWYFNQPLPPTKKMFPWLHGLNKDNFAQKQFFLYQQQQLLMSQQSLDLLYFNLEKPENIRFLMCINAEEYNHESQNSVVFNNNLKNNNALFLDTKEKLPPILKNTLKLNEILRQIDVSRFEIALIISDIFKKAFDKEIPDDLMEVFKQDCIRINHLPIFLDLDPDRGVSLRNFHIQVAKLATCSDFLVYGPSSPTMESCARVLWLAQRYELALNKRSSHYNVFISNDSLDTLVNDSTNQPTSLSRTESKLVFDIHEHETSSLESGVSHILPTSDILWNNDYQIKEKIETTRMSSATSITRNVWIGNYWDYQIMMTYLMEHNTSYLKHYSTQHLSFNSLKLRNLYCEPKNSIVTNLLKKSENGSLLDYLSLPKANWRLFVFCHSGGSFPDLMTLSTLLFKYSLSSHRIEEDSDDDPDFTVLEFPPSGSIGIGDCSKDNLISIVNTCKLIYLYSSSTSEDSDVLSTLIYCSDGYTELSLLVLCYVMYSQNVSLQDAMLKLHLDYGRPFYIFNSDVTILKKLSILLRKFSPANPENKNKIEWLSLESLTNIEINEILLSNPGVKPNKNVRLGYIANDDDDSSSSSDESDSDLEFAPLIDWVSEVEGSIPSRILPYLYLGSLKHANSLPLLNKVGIKKIISVGEQLDWLNGYKFRANHDIEVQEINDGNIQLYTIKPKKDLGANHPHKCSIESVMKVNNLQDDGIDELTRSLPNMLQYIDDEYVKTDGNTKILIHCRVGVSRSATVVISETMRRLGLSLPDAYLYVRVRRLNIIIQPNLRFMYELFKWEEAQKEKRDHQQGHLREIDWFMMCREIMKLNIPYLNN</sequence>
<evidence type="ECO:0000256" key="2">
    <source>
        <dbReference type="ARBA" id="ARBA00022912"/>
    </source>
</evidence>
<gene>
    <name evidence="6" type="ORF">CANTADRAFT_4115</name>
</gene>
<evidence type="ECO:0000256" key="1">
    <source>
        <dbReference type="ARBA" id="ARBA00022801"/>
    </source>
</evidence>
<accession>A0A1E4SRF3</accession>
<reference evidence="7" key="1">
    <citation type="submission" date="2016-05" db="EMBL/GenBank/DDBJ databases">
        <title>Comparative genomics of biotechnologically important yeasts.</title>
        <authorList>
            <consortium name="DOE Joint Genome Institute"/>
            <person name="Riley R."/>
            <person name="Haridas S."/>
            <person name="Wolfe K.H."/>
            <person name="Lopes M.R."/>
            <person name="Hittinger C.T."/>
            <person name="Goker M."/>
            <person name="Salamov A."/>
            <person name="Wisecaver J."/>
            <person name="Long T.M."/>
            <person name="Aerts A.L."/>
            <person name="Barry K."/>
            <person name="Choi C."/>
            <person name="Clum A."/>
            <person name="Coughlan A.Y."/>
            <person name="Deshpande S."/>
            <person name="Douglass A.P."/>
            <person name="Hanson S.J."/>
            <person name="Klenk H.-P."/>
            <person name="Labutti K."/>
            <person name="Lapidus A."/>
            <person name="Lindquist E."/>
            <person name="Lipzen A."/>
            <person name="Meier-Kolthoff J.P."/>
            <person name="Ohm R.A."/>
            <person name="Otillar R.P."/>
            <person name="Pangilinan J."/>
            <person name="Peng Y."/>
            <person name="Rokas A."/>
            <person name="Rosa C.A."/>
            <person name="Scheuner C."/>
            <person name="Sibirny A.A."/>
            <person name="Slot J.C."/>
            <person name="Stielow J.B."/>
            <person name="Sun H."/>
            <person name="Kurtzman C.P."/>
            <person name="Blackwell M."/>
            <person name="Grigoriev I.V."/>
            <person name="Jeffries T.W."/>
        </authorList>
    </citation>
    <scope>NUCLEOTIDE SEQUENCE [LARGE SCALE GENOMIC DNA]</scope>
    <source>
        <strain evidence="7">NRRL Y-17324</strain>
    </source>
</reference>
<dbReference type="GeneID" id="30982993"/>
<dbReference type="RefSeq" id="XP_020067197.1">
    <property type="nucleotide sequence ID" value="XM_020208857.1"/>
</dbReference>
<dbReference type="InterPro" id="IPR000340">
    <property type="entry name" value="Dual-sp_phosphatase_cat-dom"/>
</dbReference>
<dbReference type="PROSITE" id="PS50056">
    <property type="entry name" value="TYR_PHOSPHATASE_2"/>
    <property type="match status" value="1"/>
</dbReference>
<dbReference type="InterPro" id="IPR016130">
    <property type="entry name" value="Tyr_Pase_AS"/>
</dbReference>
<dbReference type="Pfam" id="PF00782">
    <property type="entry name" value="DSPc"/>
    <property type="match status" value="1"/>
</dbReference>
<proteinExistence type="predicted"/>
<feature type="compositionally biased region" description="Pro residues" evidence="3">
    <location>
        <begin position="1"/>
        <end position="16"/>
    </location>
</feature>
<dbReference type="GO" id="GO:0008138">
    <property type="term" value="F:protein tyrosine/serine/threonine phosphatase activity"/>
    <property type="evidence" value="ECO:0007669"/>
    <property type="project" value="InterPro"/>
</dbReference>
<dbReference type="PROSITE" id="PS00383">
    <property type="entry name" value="TYR_PHOSPHATASE_1"/>
    <property type="match status" value="1"/>
</dbReference>
<organism evidence="6 7">
    <name type="scientific">Suhomyces tanzawaensis NRRL Y-17324</name>
    <dbReference type="NCBI Taxonomy" id="984487"/>
    <lineage>
        <taxon>Eukaryota</taxon>
        <taxon>Fungi</taxon>
        <taxon>Dikarya</taxon>
        <taxon>Ascomycota</taxon>
        <taxon>Saccharomycotina</taxon>
        <taxon>Pichiomycetes</taxon>
        <taxon>Debaryomycetaceae</taxon>
        <taxon>Suhomyces</taxon>
    </lineage>
</organism>
<keyword evidence="7" id="KW-1185">Reference proteome</keyword>
<dbReference type="SMART" id="SM00195">
    <property type="entry name" value="DSPc"/>
    <property type="match status" value="1"/>
</dbReference>
<dbReference type="PANTHER" id="PTHR47550">
    <property type="entry name" value="DUAL SPECIFICITY PROTEIN PHOSPHATASE PPS1"/>
    <property type="match status" value="1"/>
</dbReference>
<dbReference type="Gene3D" id="3.90.190.10">
    <property type="entry name" value="Protein tyrosine phosphatase superfamily"/>
    <property type="match status" value="1"/>
</dbReference>
<feature type="region of interest" description="Disordered" evidence="3">
    <location>
        <begin position="1"/>
        <end position="40"/>
    </location>
</feature>
<evidence type="ECO:0000313" key="7">
    <source>
        <dbReference type="Proteomes" id="UP000094285"/>
    </source>
</evidence>
<protein>
    <submittedName>
        <fullName evidence="6">Uncharacterized protein</fullName>
    </submittedName>
</protein>
<name>A0A1E4SRF3_9ASCO</name>
<dbReference type="OrthoDB" id="273181at2759"/>
<dbReference type="PROSITE" id="PS50054">
    <property type="entry name" value="TYR_PHOSPHATASE_DUAL"/>
    <property type="match status" value="1"/>
</dbReference>
<keyword evidence="2" id="KW-0904">Protein phosphatase</keyword>